<organism evidence="2 3">
    <name type="scientific">Magnetospirillum aberrantis SpK</name>
    <dbReference type="NCBI Taxonomy" id="908842"/>
    <lineage>
        <taxon>Bacteria</taxon>
        <taxon>Pseudomonadati</taxon>
        <taxon>Pseudomonadota</taxon>
        <taxon>Alphaproteobacteria</taxon>
        <taxon>Rhodospirillales</taxon>
        <taxon>Rhodospirillaceae</taxon>
        <taxon>Magnetospirillum</taxon>
    </lineage>
</organism>
<keyword evidence="3" id="KW-1185">Reference proteome</keyword>
<dbReference type="InterPro" id="IPR018710">
    <property type="entry name" value="DUF2232"/>
</dbReference>
<dbReference type="Proteomes" id="UP000480684">
    <property type="component" value="Unassembled WGS sequence"/>
</dbReference>
<evidence type="ECO:0000313" key="2">
    <source>
        <dbReference type="EMBL" id="NFV80154.1"/>
    </source>
</evidence>
<dbReference type="Pfam" id="PF09991">
    <property type="entry name" value="DUF2232"/>
    <property type="match status" value="1"/>
</dbReference>
<feature type="transmembrane region" description="Helical" evidence="1">
    <location>
        <begin position="228"/>
        <end position="254"/>
    </location>
</feature>
<feature type="transmembrane region" description="Helical" evidence="1">
    <location>
        <begin position="64"/>
        <end position="89"/>
    </location>
</feature>
<gene>
    <name evidence="2" type="ORF">G4223_08530</name>
</gene>
<keyword evidence="1" id="KW-1133">Transmembrane helix</keyword>
<comment type="caution">
    <text evidence="2">The sequence shown here is derived from an EMBL/GenBank/DDBJ whole genome shotgun (WGS) entry which is preliminary data.</text>
</comment>
<feature type="transmembrane region" description="Helical" evidence="1">
    <location>
        <begin position="195"/>
        <end position="216"/>
    </location>
</feature>
<sequence>MMAGLGLGTGALVAAGLAAMVAVAAVVGPFSALPYAIAAVLPAAIVTNRGLLWRQADDGSVHWYPPGLVLAWLTAAGLTLMLCGSALLAGRPEGVEGSVSSILTAALDLMAAHLPANQREAAVALWTPLFPAMIVGSWLVMSAVNACGAQGLLVRMGHARRPSPAYRELWLPDWPVMGLVIMAVLAILADGDLAYVAASAAAVLLLPFLFLGLAAIHRWAKGRTNAGLVLATAYGLLLLAFGFAAPAVVGLGLARFWTMRFRRPRSGGGMEE</sequence>
<reference evidence="2 3" key="1">
    <citation type="submission" date="2020-02" db="EMBL/GenBank/DDBJ databases">
        <authorList>
            <person name="Dziuba M."/>
            <person name="Kuznetsov B."/>
            <person name="Mardanov A."/>
            <person name="Ravin N."/>
            <person name="Grouzdev D."/>
        </authorList>
    </citation>
    <scope>NUCLEOTIDE SEQUENCE [LARGE SCALE GENOMIC DNA]</scope>
    <source>
        <strain evidence="2 3">SpK</strain>
    </source>
</reference>
<keyword evidence="1" id="KW-0472">Membrane</keyword>
<accession>A0A7C9UZ82</accession>
<keyword evidence="1" id="KW-0812">Transmembrane</keyword>
<protein>
    <submittedName>
        <fullName evidence="2">DUF2232 domain-containing protein</fullName>
    </submittedName>
</protein>
<feature type="transmembrane region" description="Helical" evidence="1">
    <location>
        <begin position="34"/>
        <end position="52"/>
    </location>
</feature>
<name>A0A7C9UZ82_9PROT</name>
<dbReference type="EMBL" id="JAAIYP010000035">
    <property type="protein sequence ID" value="NFV80154.1"/>
    <property type="molecule type" value="Genomic_DNA"/>
</dbReference>
<proteinExistence type="predicted"/>
<evidence type="ECO:0000313" key="3">
    <source>
        <dbReference type="Proteomes" id="UP000480684"/>
    </source>
</evidence>
<feature type="transmembrane region" description="Helical" evidence="1">
    <location>
        <begin position="129"/>
        <end position="148"/>
    </location>
</feature>
<feature type="transmembrane region" description="Helical" evidence="1">
    <location>
        <begin position="169"/>
        <end position="189"/>
    </location>
</feature>
<evidence type="ECO:0000256" key="1">
    <source>
        <dbReference type="SAM" id="Phobius"/>
    </source>
</evidence>
<dbReference type="AlphaFoldDB" id="A0A7C9UZ82"/>